<dbReference type="InterPro" id="IPR036871">
    <property type="entry name" value="PX_dom_sf"/>
</dbReference>
<dbReference type="OrthoDB" id="14911at2759"/>
<evidence type="ECO:0008006" key="4">
    <source>
        <dbReference type="Google" id="ProtNLM"/>
    </source>
</evidence>
<protein>
    <recommendedName>
        <fullName evidence="4">PX domain-containing protein</fullName>
    </recommendedName>
</protein>
<dbReference type="Proteomes" id="UP000663829">
    <property type="component" value="Unassembled WGS sequence"/>
</dbReference>
<dbReference type="EMBL" id="CAJNOQ010011914">
    <property type="protein sequence ID" value="CAF1287866.1"/>
    <property type="molecule type" value="Genomic_DNA"/>
</dbReference>
<dbReference type="Proteomes" id="UP000681722">
    <property type="component" value="Unassembled WGS sequence"/>
</dbReference>
<dbReference type="AlphaFoldDB" id="A0A815CPC0"/>
<dbReference type="EMBL" id="CAJOBC010031197">
    <property type="protein sequence ID" value="CAF4091263.1"/>
    <property type="molecule type" value="Genomic_DNA"/>
</dbReference>
<dbReference type="SUPFAM" id="SSF64268">
    <property type="entry name" value="PX domain"/>
    <property type="match status" value="1"/>
</dbReference>
<organism evidence="1 3">
    <name type="scientific">Didymodactylos carnosus</name>
    <dbReference type="NCBI Taxonomy" id="1234261"/>
    <lineage>
        <taxon>Eukaryota</taxon>
        <taxon>Metazoa</taxon>
        <taxon>Spiralia</taxon>
        <taxon>Gnathifera</taxon>
        <taxon>Rotifera</taxon>
        <taxon>Eurotatoria</taxon>
        <taxon>Bdelloidea</taxon>
        <taxon>Philodinida</taxon>
        <taxon>Philodinidae</taxon>
        <taxon>Didymodactylos</taxon>
    </lineage>
</organism>
<name>A0A815CPC0_9BILA</name>
<evidence type="ECO:0000313" key="3">
    <source>
        <dbReference type="Proteomes" id="UP000663829"/>
    </source>
</evidence>
<reference evidence="1" key="1">
    <citation type="submission" date="2021-02" db="EMBL/GenBank/DDBJ databases">
        <authorList>
            <person name="Nowell W R."/>
        </authorList>
    </citation>
    <scope>NUCLEOTIDE SEQUENCE</scope>
</reference>
<sequence>MKLRPQLYMSTNIVTTIIHELAAPFQHQHQDAWEYLPYPDDKFEDSFDLACAVGDRFAFNQIYNYNDKNFVPGVPIIISIESQSFHNKFSILFNPYLYVVTIQHGSFEGVLHKCYNDFVELHKGLLKFVETETNRTIESLNK</sequence>
<dbReference type="GO" id="GO:0035091">
    <property type="term" value="F:phosphatidylinositol binding"/>
    <property type="evidence" value="ECO:0007669"/>
    <property type="project" value="InterPro"/>
</dbReference>
<comment type="caution">
    <text evidence="1">The sequence shown here is derived from an EMBL/GenBank/DDBJ whole genome shotgun (WGS) entry which is preliminary data.</text>
</comment>
<gene>
    <name evidence="1" type="ORF">GPM918_LOCUS27883</name>
    <name evidence="2" type="ORF">SRO942_LOCUS28299</name>
</gene>
<evidence type="ECO:0000313" key="2">
    <source>
        <dbReference type="EMBL" id="CAF4091263.1"/>
    </source>
</evidence>
<proteinExistence type="predicted"/>
<accession>A0A815CPC0</accession>
<keyword evidence="3" id="KW-1185">Reference proteome</keyword>
<evidence type="ECO:0000313" key="1">
    <source>
        <dbReference type="EMBL" id="CAF1287866.1"/>
    </source>
</evidence>